<accession>A0A2H0BU71</accession>
<reference evidence="1 2" key="1">
    <citation type="submission" date="2017-09" db="EMBL/GenBank/DDBJ databases">
        <title>Depth-based differentiation of microbial function through sediment-hosted aquifers and enrichment of novel symbionts in the deep terrestrial subsurface.</title>
        <authorList>
            <person name="Probst A.J."/>
            <person name="Ladd B."/>
            <person name="Jarett J.K."/>
            <person name="Geller-Mcgrath D.E."/>
            <person name="Sieber C.M."/>
            <person name="Emerson J.B."/>
            <person name="Anantharaman K."/>
            <person name="Thomas B.C."/>
            <person name="Malmstrom R."/>
            <person name="Stieglmeier M."/>
            <person name="Klingl A."/>
            <person name="Woyke T."/>
            <person name="Ryan C.M."/>
            <person name="Banfield J.F."/>
        </authorList>
    </citation>
    <scope>NUCLEOTIDE SEQUENCE [LARGE SCALE GENOMIC DNA]</scope>
    <source>
        <strain evidence="1">CG22_combo_CG10-13_8_21_14_all_38_20</strain>
    </source>
</reference>
<evidence type="ECO:0000313" key="2">
    <source>
        <dbReference type="Proteomes" id="UP000231246"/>
    </source>
</evidence>
<organism evidence="1 2">
    <name type="scientific">Candidatus Roizmanbacteria bacterium CG22_combo_CG10-13_8_21_14_all_38_20</name>
    <dbReference type="NCBI Taxonomy" id="1974862"/>
    <lineage>
        <taxon>Bacteria</taxon>
        <taxon>Candidatus Roizmaniibacteriota</taxon>
    </lineage>
</organism>
<sequence length="66" mass="7439">MSSFMHSKIIQKTVDTVTSRLGNLLASIITHTPSHYSEIDKLVGAVRVKSKKKVTLSTDIDDIYYR</sequence>
<name>A0A2H0BU71_9BACT</name>
<protein>
    <submittedName>
        <fullName evidence="1">Uncharacterized protein</fullName>
    </submittedName>
</protein>
<dbReference type="AlphaFoldDB" id="A0A2H0BU71"/>
<comment type="caution">
    <text evidence="1">The sequence shown here is derived from an EMBL/GenBank/DDBJ whole genome shotgun (WGS) entry which is preliminary data.</text>
</comment>
<dbReference type="EMBL" id="PCTA01000033">
    <property type="protein sequence ID" value="PIP61223.1"/>
    <property type="molecule type" value="Genomic_DNA"/>
</dbReference>
<evidence type="ECO:0000313" key="1">
    <source>
        <dbReference type="EMBL" id="PIP61223.1"/>
    </source>
</evidence>
<gene>
    <name evidence="1" type="ORF">COW99_05555</name>
</gene>
<dbReference type="Proteomes" id="UP000231246">
    <property type="component" value="Unassembled WGS sequence"/>
</dbReference>
<proteinExistence type="predicted"/>